<protein>
    <recommendedName>
        <fullName evidence="5">Oxidoreductase</fullName>
    </recommendedName>
</protein>
<dbReference type="PANTHER" id="PTHR43391:SF14">
    <property type="entry name" value="DEHYDROGENASE_REDUCTASE SDR FAMILY PROTEIN 7-LIKE"/>
    <property type="match status" value="1"/>
</dbReference>
<dbReference type="InterPro" id="IPR002347">
    <property type="entry name" value="SDR_fam"/>
</dbReference>
<accession>A0A645AJ70</accession>
<reference evidence="4" key="1">
    <citation type="submission" date="2019-08" db="EMBL/GenBank/DDBJ databases">
        <authorList>
            <person name="Kucharzyk K."/>
            <person name="Murdoch R.W."/>
            <person name="Higgins S."/>
            <person name="Loffler F."/>
        </authorList>
    </citation>
    <scope>NUCLEOTIDE SEQUENCE</scope>
</reference>
<evidence type="ECO:0008006" key="5">
    <source>
        <dbReference type="Google" id="ProtNLM"/>
    </source>
</evidence>
<dbReference type="AlphaFoldDB" id="A0A645AJ70"/>
<dbReference type="PRINTS" id="PR00081">
    <property type="entry name" value="GDHRDH"/>
</dbReference>
<evidence type="ECO:0000256" key="1">
    <source>
        <dbReference type="ARBA" id="ARBA00006484"/>
    </source>
</evidence>
<comment type="similarity">
    <text evidence="1">Belongs to the short-chain dehydrogenases/reductases (SDR) family.</text>
</comment>
<keyword evidence="3" id="KW-0560">Oxidoreductase</keyword>
<dbReference type="CDD" id="cd05233">
    <property type="entry name" value="SDR_c"/>
    <property type="match status" value="1"/>
</dbReference>
<sequence length="206" mass="23196">MHATVRSIPLDLTKEESYEEFKKLLKENAPKIRTLVNASGFGKFGKFTEIPLSEQCNMVDLNIKALMTMTYICLPYMPLNSEIYELCSLSSFQPVPYINVYAATKAFVLSFSRALNVELQDRNIHVIAVSPGWVDTEFIGNAEKDDTINYYNKLFKADEVVSQAILDSAKGKDVSVCGAFTKAQARAVKLLPHKLVMKAWCKQQKL</sequence>
<evidence type="ECO:0000313" key="4">
    <source>
        <dbReference type="EMBL" id="MPM53067.1"/>
    </source>
</evidence>
<proteinExistence type="inferred from homology"/>
<dbReference type="SUPFAM" id="SSF51735">
    <property type="entry name" value="NAD(P)-binding Rossmann-fold domains"/>
    <property type="match status" value="1"/>
</dbReference>
<dbReference type="Gene3D" id="3.40.50.720">
    <property type="entry name" value="NAD(P)-binding Rossmann-like Domain"/>
    <property type="match status" value="1"/>
</dbReference>
<comment type="caution">
    <text evidence="4">The sequence shown here is derived from an EMBL/GenBank/DDBJ whole genome shotgun (WGS) entry which is preliminary data.</text>
</comment>
<dbReference type="PANTHER" id="PTHR43391">
    <property type="entry name" value="RETINOL DEHYDROGENASE-RELATED"/>
    <property type="match status" value="1"/>
</dbReference>
<evidence type="ECO:0000256" key="3">
    <source>
        <dbReference type="ARBA" id="ARBA00023002"/>
    </source>
</evidence>
<dbReference type="GO" id="GO:0005829">
    <property type="term" value="C:cytosol"/>
    <property type="evidence" value="ECO:0007669"/>
    <property type="project" value="TreeGrafter"/>
</dbReference>
<keyword evidence="2" id="KW-0521">NADP</keyword>
<dbReference type="EMBL" id="VSSQ01014157">
    <property type="protein sequence ID" value="MPM53067.1"/>
    <property type="molecule type" value="Genomic_DNA"/>
</dbReference>
<name>A0A645AJ70_9ZZZZ</name>
<dbReference type="Pfam" id="PF00106">
    <property type="entry name" value="adh_short"/>
    <property type="match status" value="1"/>
</dbReference>
<dbReference type="InterPro" id="IPR036291">
    <property type="entry name" value="NAD(P)-bd_dom_sf"/>
</dbReference>
<dbReference type="GO" id="GO:0016491">
    <property type="term" value="F:oxidoreductase activity"/>
    <property type="evidence" value="ECO:0007669"/>
    <property type="project" value="UniProtKB-KW"/>
</dbReference>
<gene>
    <name evidence="4" type="ORF">SDC9_99831</name>
</gene>
<organism evidence="4">
    <name type="scientific">bioreactor metagenome</name>
    <dbReference type="NCBI Taxonomy" id="1076179"/>
    <lineage>
        <taxon>unclassified sequences</taxon>
        <taxon>metagenomes</taxon>
        <taxon>ecological metagenomes</taxon>
    </lineage>
</organism>
<evidence type="ECO:0000256" key="2">
    <source>
        <dbReference type="ARBA" id="ARBA00022857"/>
    </source>
</evidence>